<dbReference type="GO" id="GO:0005524">
    <property type="term" value="F:ATP binding"/>
    <property type="evidence" value="ECO:0007669"/>
    <property type="project" value="InterPro"/>
</dbReference>
<feature type="domain" description="Protein kinase" evidence="1">
    <location>
        <begin position="1"/>
        <end position="269"/>
    </location>
</feature>
<organism evidence="2">
    <name type="scientific">Trepomonas sp. PC1</name>
    <dbReference type="NCBI Taxonomy" id="1076344"/>
    <lineage>
        <taxon>Eukaryota</taxon>
        <taxon>Metamonada</taxon>
        <taxon>Diplomonadida</taxon>
        <taxon>Hexamitidae</taxon>
        <taxon>Hexamitinae</taxon>
        <taxon>Trepomonas</taxon>
    </lineage>
</organism>
<dbReference type="InterPro" id="IPR000719">
    <property type="entry name" value="Prot_kinase_dom"/>
</dbReference>
<dbReference type="GO" id="GO:0004672">
    <property type="term" value="F:protein kinase activity"/>
    <property type="evidence" value="ECO:0007669"/>
    <property type="project" value="InterPro"/>
</dbReference>
<dbReference type="PANTHER" id="PTHR44167:SF24">
    <property type="entry name" value="SERINE_THREONINE-PROTEIN KINASE CHK2"/>
    <property type="match status" value="1"/>
</dbReference>
<name>A0A146KCA8_9EUKA</name>
<gene>
    <name evidence="2" type="ORF">TPC1_13643</name>
</gene>
<dbReference type="PANTHER" id="PTHR44167">
    <property type="entry name" value="OVARIAN-SPECIFIC SERINE/THREONINE-PROTEIN KINASE LOK-RELATED"/>
    <property type="match status" value="1"/>
</dbReference>
<evidence type="ECO:0000259" key="1">
    <source>
        <dbReference type="PROSITE" id="PS50011"/>
    </source>
</evidence>
<dbReference type="InterPro" id="IPR011009">
    <property type="entry name" value="Kinase-like_dom_sf"/>
</dbReference>
<feature type="non-terminal residue" evidence="2">
    <location>
        <position position="1"/>
    </location>
</feature>
<accession>A0A146KCA8</accession>
<dbReference type="SUPFAM" id="SSF56112">
    <property type="entry name" value="Protein kinase-like (PK-like)"/>
    <property type="match status" value="1"/>
</dbReference>
<dbReference type="SMART" id="SM00220">
    <property type="entry name" value="S_TKc"/>
    <property type="match status" value="1"/>
</dbReference>
<proteinExistence type="predicted"/>
<sequence>KIEIVQKDEKILLNNNIISKVVSNGQDSHNMVVQINQQNLLFQFLKCKSAQTRVSTLLKAKNISNVVQLLHHQQIQHLKTNNFGFNDCCYLCIYNYIPFPMLNYKSFKSKAQILNFIYSLIKTVQQLHGRNIFHFDLKPENILYEDGKFQIIDFGSAQHIPEKTETNSFLGAQRVATITQKTEMFSSYRYDNVDGDVIADKYDVYSIGCILFYLCTGQYMTQAFNSKFIEFDFICDKYGYDVAHLIIGMTHRQNIFRYSLENALDHPCFKESKSQYLLSLPDDLINELQYQYQNTYQENQNQVLQPHNLLVACQNRTQMVQPIRQLKRSKSLHSYNYRPKVARLNDDQFGLNIQHGLKFSHLIEQRGFLQFAQRQQLLAIYKSPLTQADQILNYYYQICCIESFVFQNDEKFIPRNKYVTRFNSESSSVQQTSPQNSFIEVIPKRQKSPTKSLQAQAKVEFDFDFGELEQLLNPKSASLHTKDVSWSE</sequence>
<evidence type="ECO:0000313" key="2">
    <source>
        <dbReference type="EMBL" id="JAP93888.1"/>
    </source>
</evidence>
<dbReference type="PROSITE" id="PS00108">
    <property type="entry name" value="PROTEIN_KINASE_ST"/>
    <property type="match status" value="1"/>
</dbReference>
<dbReference type="InterPro" id="IPR008271">
    <property type="entry name" value="Ser/Thr_kinase_AS"/>
</dbReference>
<dbReference type="Gene3D" id="1.10.510.10">
    <property type="entry name" value="Transferase(Phosphotransferase) domain 1"/>
    <property type="match status" value="1"/>
</dbReference>
<dbReference type="EMBL" id="GDID01002718">
    <property type="protein sequence ID" value="JAP93888.1"/>
    <property type="molecule type" value="Transcribed_RNA"/>
</dbReference>
<keyword evidence="2" id="KW-0418">Kinase</keyword>
<keyword evidence="2" id="KW-0808">Transferase</keyword>
<dbReference type="PROSITE" id="PS50011">
    <property type="entry name" value="PROTEIN_KINASE_DOM"/>
    <property type="match status" value="1"/>
</dbReference>
<reference evidence="2" key="1">
    <citation type="submission" date="2015-07" db="EMBL/GenBank/DDBJ databases">
        <title>Adaptation to a free-living lifestyle via gene acquisitions in the diplomonad Trepomonas sp. PC1.</title>
        <authorList>
            <person name="Xu F."/>
            <person name="Jerlstrom-Hultqvist J."/>
            <person name="Kolisko M."/>
            <person name="Simpson A.G.B."/>
            <person name="Roger A.J."/>
            <person name="Svard S.G."/>
            <person name="Andersson J.O."/>
        </authorList>
    </citation>
    <scope>NUCLEOTIDE SEQUENCE</scope>
    <source>
        <strain evidence="2">PC1</strain>
    </source>
</reference>
<dbReference type="Pfam" id="PF00069">
    <property type="entry name" value="Pkinase"/>
    <property type="match status" value="1"/>
</dbReference>
<dbReference type="AlphaFoldDB" id="A0A146KCA8"/>
<protein>
    <submittedName>
        <fullName evidence="2">Kinase, CAMK CAMKL</fullName>
    </submittedName>
</protein>